<dbReference type="AlphaFoldDB" id="A0A9Q1GYQ5"/>
<feature type="transmembrane region" description="Helical" evidence="10">
    <location>
        <begin position="48"/>
        <end position="76"/>
    </location>
</feature>
<dbReference type="Proteomes" id="UP001152320">
    <property type="component" value="Chromosome 14"/>
</dbReference>
<evidence type="ECO:0000256" key="3">
    <source>
        <dbReference type="ARBA" id="ARBA00022449"/>
    </source>
</evidence>
<feature type="region of interest" description="Disordered" evidence="9">
    <location>
        <begin position="296"/>
        <end position="318"/>
    </location>
</feature>
<feature type="transmembrane region" description="Helical" evidence="10">
    <location>
        <begin position="175"/>
        <end position="197"/>
    </location>
</feature>
<dbReference type="InterPro" id="IPR044880">
    <property type="entry name" value="NCX_ion-bd_dom_sf"/>
</dbReference>
<dbReference type="InterPro" id="IPR051171">
    <property type="entry name" value="CaCA"/>
</dbReference>
<dbReference type="GO" id="GO:0098794">
    <property type="term" value="C:postsynapse"/>
    <property type="evidence" value="ECO:0007669"/>
    <property type="project" value="TreeGrafter"/>
</dbReference>
<dbReference type="InterPro" id="IPR004837">
    <property type="entry name" value="NaCa_Exmemb"/>
</dbReference>
<evidence type="ECO:0000256" key="6">
    <source>
        <dbReference type="ARBA" id="ARBA00022989"/>
    </source>
</evidence>
<feature type="transmembrane region" description="Helical" evidence="10">
    <location>
        <begin position="139"/>
        <end position="163"/>
    </location>
</feature>
<feature type="transmembrane region" description="Helical" evidence="10">
    <location>
        <begin position="209"/>
        <end position="231"/>
    </location>
</feature>
<reference evidence="12" key="1">
    <citation type="submission" date="2021-10" db="EMBL/GenBank/DDBJ databases">
        <title>Tropical sea cucumber genome reveals ecological adaptation and Cuvierian tubules defense mechanism.</title>
        <authorList>
            <person name="Chen T."/>
        </authorList>
    </citation>
    <scope>NUCLEOTIDE SEQUENCE</scope>
    <source>
        <strain evidence="12">Nanhai2018</strain>
        <tissue evidence="12">Muscle</tissue>
    </source>
</reference>
<dbReference type="PANTHER" id="PTHR11878:SF70">
    <property type="entry name" value="CALX-BETA DOMAIN-CONTAINING PROTEIN"/>
    <property type="match status" value="1"/>
</dbReference>
<gene>
    <name evidence="12" type="ORF">HOLleu_28776</name>
</gene>
<keyword evidence="5 10" id="KW-0812">Transmembrane</keyword>
<sequence>MNDVELMPHVTNFSNGYVVEYVENGTEPCSSWILLPAENLWPRWIRGVLYLAAMVYLFVGIAIVSDVFMCSIEVITSQQRTVYKWDPEKKKTVKKEVLVWNETVANLTLMALGSSAPEILLSVVEAVQNLPSNQVEDSLGTFTILGSAAFNLLVITAVCIVSVKSPETKRIKEFGVFMLTSIWSIFAYIWVFIVVLVNTRGEVDIVEAWVTLGFFPLLVLSAYCQDNGWWLKLWWRFTKGRPTVSNEPSSVDQVNGSQVNVRVVNGVGRRHSILHGPSPQLVTLEAEKSLSQQNLRTIPEETPATQSSNRDLEAPSNAPKVHSVLDEEKQQYARARSTFLRSRFRHAAVRSMLGGKKRHAFQKGLVGNGTTPRLIALVDKVKSLDEEVPFTGKLVMT</sequence>
<evidence type="ECO:0000256" key="1">
    <source>
        <dbReference type="ARBA" id="ARBA00004127"/>
    </source>
</evidence>
<proteinExistence type="predicted"/>
<dbReference type="GO" id="GO:0012505">
    <property type="term" value="C:endomembrane system"/>
    <property type="evidence" value="ECO:0007669"/>
    <property type="project" value="UniProtKB-SubCell"/>
</dbReference>
<keyword evidence="4" id="KW-0109">Calcium transport</keyword>
<keyword evidence="6 10" id="KW-1133">Transmembrane helix</keyword>
<evidence type="ECO:0000259" key="11">
    <source>
        <dbReference type="Pfam" id="PF01699"/>
    </source>
</evidence>
<dbReference type="GO" id="GO:0042383">
    <property type="term" value="C:sarcolemma"/>
    <property type="evidence" value="ECO:0007669"/>
    <property type="project" value="TreeGrafter"/>
</dbReference>
<dbReference type="EMBL" id="JAIZAY010000014">
    <property type="protein sequence ID" value="KAJ8029397.1"/>
    <property type="molecule type" value="Genomic_DNA"/>
</dbReference>
<evidence type="ECO:0000256" key="2">
    <source>
        <dbReference type="ARBA" id="ARBA00022448"/>
    </source>
</evidence>
<evidence type="ECO:0000256" key="10">
    <source>
        <dbReference type="SAM" id="Phobius"/>
    </source>
</evidence>
<dbReference type="GO" id="GO:0030424">
    <property type="term" value="C:axon"/>
    <property type="evidence" value="ECO:0007669"/>
    <property type="project" value="TreeGrafter"/>
</dbReference>
<dbReference type="PANTHER" id="PTHR11878">
    <property type="entry name" value="SODIUM/CALCIUM EXCHANGER"/>
    <property type="match status" value="1"/>
</dbReference>
<evidence type="ECO:0000256" key="5">
    <source>
        <dbReference type="ARBA" id="ARBA00022692"/>
    </source>
</evidence>
<name>A0A9Q1GYQ5_HOLLE</name>
<dbReference type="GO" id="GO:0098703">
    <property type="term" value="P:calcium ion import across plasma membrane"/>
    <property type="evidence" value="ECO:0007669"/>
    <property type="project" value="TreeGrafter"/>
</dbReference>
<evidence type="ECO:0000313" key="12">
    <source>
        <dbReference type="EMBL" id="KAJ8029397.1"/>
    </source>
</evidence>
<keyword evidence="13" id="KW-1185">Reference proteome</keyword>
<dbReference type="Pfam" id="PF01699">
    <property type="entry name" value="Na_Ca_ex"/>
    <property type="match status" value="1"/>
</dbReference>
<dbReference type="Gene3D" id="1.20.1420.30">
    <property type="entry name" value="NCX, central ion-binding region"/>
    <property type="match status" value="1"/>
</dbReference>
<keyword evidence="3" id="KW-0050">Antiport</keyword>
<evidence type="ECO:0000256" key="4">
    <source>
        <dbReference type="ARBA" id="ARBA00022568"/>
    </source>
</evidence>
<dbReference type="GO" id="GO:0005432">
    <property type="term" value="F:calcium:sodium antiporter activity"/>
    <property type="evidence" value="ECO:0007669"/>
    <property type="project" value="TreeGrafter"/>
</dbReference>
<keyword evidence="2" id="KW-0813">Transport</keyword>
<evidence type="ECO:0000256" key="7">
    <source>
        <dbReference type="ARBA" id="ARBA00023065"/>
    </source>
</evidence>
<comment type="subcellular location">
    <subcellularLocation>
        <location evidence="1">Endomembrane system</location>
        <topology evidence="1">Multi-pass membrane protein</topology>
    </subcellularLocation>
</comment>
<keyword evidence="8 10" id="KW-0472">Membrane</keyword>
<comment type="caution">
    <text evidence="12">The sequence shown here is derived from an EMBL/GenBank/DDBJ whole genome shotgun (WGS) entry which is preliminary data.</text>
</comment>
<keyword evidence="7" id="KW-0406">Ion transport</keyword>
<evidence type="ECO:0000256" key="9">
    <source>
        <dbReference type="SAM" id="MobiDB-lite"/>
    </source>
</evidence>
<organism evidence="12 13">
    <name type="scientific">Holothuria leucospilota</name>
    <name type="common">Black long sea cucumber</name>
    <name type="synonym">Mertensiothuria leucospilota</name>
    <dbReference type="NCBI Taxonomy" id="206669"/>
    <lineage>
        <taxon>Eukaryota</taxon>
        <taxon>Metazoa</taxon>
        <taxon>Echinodermata</taxon>
        <taxon>Eleutherozoa</taxon>
        <taxon>Echinozoa</taxon>
        <taxon>Holothuroidea</taxon>
        <taxon>Aspidochirotacea</taxon>
        <taxon>Aspidochirotida</taxon>
        <taxon>Holothuriidae</taxon>
        <taxon>Holothuria</taxon>
    </lineage>
</organism>
<accession>A0A9Q1GYQ5</accession>
<dbReference type="OrthoDB" id="418484at2759"/>
<evidence type="ECO:0000256" key="8">
    <source>
        <dbReference type="ARBA" id="ARBA00023136"/>
    </source>
</evidence>
<evidence type="ECO:0000313" key="13">
    <source>
        <dbReference type="Proteomes" id="UP001152320"/>
    </source>
</evidence>
<feature type="domain" description="Sodium/calcium exchanger membrane region" evidence="11">
    <location>
        <begin position="51"/>
        <end position="221"/>
    </location>
</feature>
<keyword evidence="4" id="KW-0106">Calcium</keyword>
<protein>
    <submittedName>
        <fullName evidence="12">Sodium/calcium exchanger 2</fullName>
    </submittedName>
</protein>